<comment type="catalytic activity">
    <reaction evidence="5">
        <text>[(1-&gt;4)-alpha-D-galacturonosyl methyl ester](n) + n H2O = [(1-&gt;4)-alpha-D-galacturonosyl](n) + n methanol + n H(+)</text>
        <dbReference type="Rhea" id="RHEA:22380"/>
        <dbReference type="Rhea" id="RHEA-COMP:14570"/>
        <dbReference type="Rhea" id="RHEA-COMP:14573"/>
        <dbReference type="ChEBI" id="CHEBI:15377"/>
        <dbReference type="ChEBI" id="CHEBI:15378"/>
        <dbReference type="ChEBI" id="CHEBI:17790"/>
        <dbReference type="ChEBI" id="CHEBI:140522"/>
        <dbReference type="ChEBI" id="CHEBI:140523"/>
        <dbReference type="EC" id="3.1.1.11"/>
    </reaction>
</comment>
<dbReference type="Pfam" id="PF01095">
    <property type="entry name" value="Pectinesterase"/>
    <property type="match status" value="1"/>
</dbReference>
<reference evidence="8" key="1">
    <citation type="submission" date="2016-11" db="EMBL/GenBank/DDBJ databases">
        <authorList>
            <person name="Varghese N."/>
            <person name="Submissions S."/>
        </authorList>
    </citation>
    <scope>NUCLEOTIDE SEQUENCE [LARGE SCALE GENOMIC DNA]</scope>
    <source>
        <strain evidence="8">DSM 18016</strain>
    </source>
</reference>
<evidence type="ECO:0000313" key="7">
    <source>
        <dbReference type="EMBL" id="SHJ94677.1"/>
    </source>
</evidence>
<accession>A0A1M6NG54</accession>
<gene>
    <name evidence="7" type="ORF">SAMN05444371_0401</name>
</gene>
<dbReference type="SUPFAM" id="SSF51126">
    <property type="entry name" value="Pectin lyase-like"/>
    <property type="match status" value="1"/>
</dbReference>
<feature type="active site" evidence="4">
    <location>
        <position position="195"/>
    </location>
</feature>
<dbReference type="RefSeq" id="WP_072997174.1">
    <property type="nucleotide sequence ID" value="NZ_FRAM01000001.1"/>
</dbReference>
<evidence type="ECO:0000256" key="5">
    <source>
        <dbReference type="RuleBase" id="RU000589"/>
    </source>
</evidence>
<protein>
    <recommendedName>
        <fullName evidence="5">Pectinesterase</fullName>
        <ecNumber evidence="5">3.1.1.11</ecNumber>
    </recommendedName>
</protein>
<name>A0A1M6NG54_9FLAO</name>
<dbReference type="AlphaFoldDB" id="A0A1M6NG54"/>
<dbReference type="GO" id="GO:0030599">
    <property type="term" value="F:pectinesterase activity"/>
    <property type="evidence" value="ECO:0007669"/>
    <property type="project" value="UniProtKB-UniRule"/>
</dbReference>
<comment type="similarity">
    <text evidence="1">Belongs to the pectinesterase family.</text>
</comment>
<dbReference type="Proteomes" id="UP000184498">
    <property type="component" value="Unassembled WGS sequence"/>
</dbReference>
<dbReference type="STRING" id="216903.SAMN05444371_0401"/>
<dbReference type="UniPathway" id="UPA00545">
    <property type="reaction ID" value="UER00823"/>
</dbReference>
<dbReference type="GO" id="GO:0009279">
    <property type="term" value="C:cell outer membrane"/>
    <property type="evidence" value="ECO:0007669"/>
    <property type="project" value="TreeGrafter"/>
</dbReference>
<dbReference type="EC" id="3.1.1.11" evidence="5"/>
<dbReference type="PROSITE" id="PS00503">
    <property type="entry name" value="PECTINESTERASE_2"/>
    <property type="match status" value="1"/>
</dbReference>
<evidence type="ECO:0000256" key="2">
    <source>
        <dbReference type="ARBA" id="ARBA00022801"/>
    </source>
</evidence>
<dbReference type="EMBL" id="FRAM01000001">
    <property type="protein sequence ID" value="SHJ94677.1"/>
    <property type="molecule type" value="Genomic_DNA"/>
</dbReference>
<evidence type="ECO:0000259" key="6">
    <source>
        <dbReference type="Pfam" id="PF01095"/>
    </source>
</evidence>
<feature type="domain" description="Pectinesterase catalytic" evidence="6">
    <location>
        <begin position="33"/>
        <end position="328"/>
    </location>
</feature>
<dbReference type="InterPro" id="IPR000070">
    <property type="entry name" value="Pectinesterase_cat"/>
</dbReference>
<evidence type="ECO:0000256" key="1">
    <source>
        <dbReference type="ARBA" id="ARBA00008891"/>
    </source>
</evidence>
<sequence length="338" mass="38146">MKTNILLLFFSSILVLICNSSFSIIHDSEEIYTVSKDGKGDFKTIQEAVNAAGNNWNDRTKIIVRKGVYREKIIIPATKSAIYFEGESFAETIIVNDDFASKKNTEGKEMGTTGSSTVFIFSDNFSAKNITFQNDAGKVGQAVAVLITGDKAIFENCRFLGFQDTLYLKGEQDVPTPKREIRHYFKNCYIEGTTDFIFGAATAVFRDCTIYAKENATFITAASTPENTRFGFVFMNCKIKGDAKSESVYLGRPWRLFAKTVFINTDMSEIIKPEGWQNWKKPEAEKTTYYAEYNSKGVGSDPKMRVSWSHQLSKKQAKEYSVKNILSGSDNWNFKIND</sequence>
<keyword evidence="2 5" id="KW-0378">Hydrolase</keyword>
<comment type="pathway">
    <text evidence="5">Glycan metabolism; pectin degradation; 2-dehydro-3-deoxy-D-gluconate from pectin: step 1/5.</text>
</comment>
<evidence type="ECO:0000256" key="4">
    <source>
        <dbReference type="PROSITE-ProRule" id="PRU10040"/>
    </source>
</evidence>
<dbReference type="Gene3D" id="2.160.20.10">
    <property type="entry name" value="Single-stranded right-handed beta-helix, Pectin lyase-like"/>
    <property type="match status" value="1"/>
</dbReference>
<dbReference type="GO" id="GO:0042545">
    <property type="term" value="P:cell wall modification"/>
    <property type="evidence" value="ECO:0007669"/>
    <property type="project" value="UniProtKB-UniRule"/>
</dbReference>
<proteinExistence type="inferred from homology"/>
<dbReference type="InterPro" id="IPR033131">
    <property type="entry name" value="Pectinesterase_Asp_AS"/>
</dbReference>
<dbReference type="GO" id="GO:0045490">
    <property type="term" value="P:pectin catabolic process"/>
    <property type="evidence" value="ECO:0007669"/>
    <property type="project" value="UniProtKB-UniRule"/>
</dbReference>
<organism evidence="7 8">
    <name type="scientific">Epilithonimonas mollis</name>
    <dbReference type="NCBI Taxonomy" id="216903"/>
    <lineage>
        <taxon>Bacteria</taxon>
        <taxon>Pseudomonadati</taxon>
        <taxon>Bacteroidota</taxon>
        <taxon>Flavobacteriia</taxon>
        <taxon>Flavobacteriales</taxon>
        <taxon>Weeksellaceae</taxon>
        <taxon>Chryseobacterium group</taxon>
        <taxon>Epilithonimonas</taxon>
    </lineage>
</organism>
<keyword evidence="8" id="KW-1185">Reference proteome</keyword>
<dbReference type="OrthoDB" id="9804686at2"/>
<keyword evidence="3 5" id="KW-0063">Aspartyl esterase</keyword>
<dbReference type="InterPro" id="IPR011050">
    <property type="entry name" value="Pectin_lyase_fold/virulence"/>
</dbReference>
<evidence type="ECO:0000256" key="3">
    <source>
        <dbReference type="ARBA" id="ARBA00023085"/>
    </source>
</evidence>
<dbReference type="InterPro" id="IPR012334">
    <property type="entry name" value="Pectin_lyas_fold"/>
</dbReference>
<evidence type="ECO:0000313" key="8">
    <source>
        <dbReference type="Proteomes" id="UP000184498"/>
    </source>
</evidence>
<dbReference type="PANTHER" id="PTHR31321">
    <property type="entry name" value="ACYL-COA THIOESTER HYDROLASE YBHC-RELATED"/>
    <property type="match status" value="1"/>
</dbReference>
<dbReference type="PANTHER" id="PTHR31321:SF57">
    <property type="entry name" value="PECTINESTERASE 53-RELATED"/>
    <property type="match status" value="1"/>
</dbReference>